<keyword evidence="2" id="KW-0812">Transmembrane</keyword>
<evidence type="ECO:0000313" key="4">
    <source>
        <dbReference type="Proteomes" id="UP001597185"/>
    </source>
</evidence>
<feature type="region of interest" description="Disordered" evidence="1">
    <location>
        <begin position="79"/>
        <end position="101"/>
    </location>
</feature>
<feature type="transmembrane region" description="Helical" evidence="2">
    <location>
        <begin position="181"/>
        <end position="203"/>
    </location>
</feature>
<keyword evidence="2" id="KW-0472">Membrane</keyword>
<dbReference type="EMBL" id="JBHUDB010000001">
    <property type="protein sequence ID" value="MFD1569256.1"/>
    <property type="molecule type" value="Genomic_DNA"/>
</dbReference>
<accession>A0ABD6BW16</accession>
<evidence type="ECO:0000256" key="1">
    <source>
        <dbReference type="SAM" id="MobiDB-lite"/>
    </source>
</evidence>
<evidence type="ECO:0000256" key="2">
    <source>
        <dbReference type="SAM" id="Phobius"/>
    </source>
</evidence>
<protein>
    <submittedName>
        <fullName evidence="3">Uncharacterized protein</fullName>
    </submittedName>
</protein>
<organism evidence="3 4">
    <name type="scientific">Halorubrum laminariae</name>
    <dbReference type="NCBI Taxonomy" id="1433523"/>
    <lineage>
        <taxon>Archaea</taxon>
        <taxon>Methanobacteriati</taxon>
        <taxon>Methanobacteriota</taxon>
        <taxon>Stenosarchaea group</taxon>
        <taxon>Halobacteria</taxon>
        <taxon>Halobacteriales</taxon>
        <taxon>Haloferacaceae</taxon>
        <taxon>Halorubrum</taxon>
    </lineage>
</organism>
<reference evidence="3 4" key="1">
    <citation type="journal article" date="2019" name="Int. J. Syst. Evol. Microbiol.">
        <title>The Global Catalogue of Microorganisms (GCM) 10K type strain sequencing project: providing services to taxonomists for standard genome sequencing and annotation.</title>
        <authorList>
            <consortium name="The Broad Institute Genomics Platform"/>
            <consortium name="The Broad Institute Genome Sequencing Center for Infectious Disease"/>
            <person name="Wu L."/>
            <person name="Ma J."/>
        </authorList>
    </citation>
    <scope>NUCLEOTIDE SEQUENCE [LARGE SCALE GENOMIC DNA]</scope>
    <source>
        <strain evidence="3 4">CGMCC 1.12689</strain>
    </source>
</reference>
<gene>
    <name evidence="3" type="ORF">ACFR9T_01400</name>
</gene>
<comment type="caution">
    <text evidence="3">The sequence shown here is derived from an EMBL/GenBank/DDBJ whole genome shotgun (WGS) entry which is preliminary data.</text>
</comment>
<keyword evidence="2" id="KW-1133">Transmembrane helix</keyword>
<feature type="compositionally biased region" description="Basic and acidic residues" evidence="1">
    <location>
        <begin position="11"/>
        <end position="42"/>
    </location>
</feature>
<feature type="region of interest" description="Disordered" evidence="1">
    <location>
        <begin position="1"/>
        <end position="52"/>
    </location>
</feature>
<keyword evidence="4" id="KW-1185">Reference proteome</keyword>
<proteinExistence type="predicted"/>
<name>A0ABD6BW16_9EURY</name>
<dbReference type="AlphaFoldDB" id="A0ABD6BW16"/>
<sequence>MSEEPSGDEQSVERSRRGDADTDRLDRSVDTVDDPDGSRNHTETASSVDESVQRRLREAYLNDEAGVLVVTDVRSAGSEVRVDLQPPHGGSTHTERFPAPRDGSLTESAAFLDFLEAAGVSPLDIDELAGTRVPATYDANEGWRIDESYAGGQTVDDSESLRNAGTALRARVTEWLWRYRYWLLATLLVGGEILFVVAVILLYT</sequence>
<evidence type="ECO:0000313" key="3">
    <source>
        <dbReference type="EMBL" id="MFD1569256.1"/>
    </source>
</evidence>
<dbReference type="Proteomes" id="UP001597185">
    <property type="component" value="Unassembled WGS sequence"/>
</dbReference>
<dbReference type="RefSeq" id="WP_256417098.1">
    <property type="nucleotide sequence ID" value="NZ_JANHDL010000002.1"/>
</dbReference>